<dbReference type="InterPro" id="IPR012727">
    <property type="entry name" value="Gly_oxidase_ThiO"/>
</dbReference>
<dbReference type="Gene3D" id="3.30.9.10">
    <property type="entry name" value="D-Amino Acid Oxidase, subunit A, domain 2"/>
    <property type="match status" value="1"/>
</dbReference>
<proteinExistence type="predicted"/>
<dbReference type="Proteomes" id="UP001339911">
    <property type="component" value="Unassembled WGS sequence"/>
</dbReference>
<organism evidence="8 9">
    <name type="scientific">Plantactinospora veratri</name>
    <dbReference type="NCBI Taxonomy" id="1436122"/>
    <lineage>
        <taxon>Bacteria</taxon>
        <taxon>Bacillati</taxon>
        <taxon>Actinomycetota</taxon>
        <taxon>Actinomycetes</taxon>
        <taxon>Micromonosporales</taxon>
        <taxon>Micromonosporaceae</taxon>
        <taxon>Plantactinospora</taxon>
    </lineage>
</organism>
<keyword evidence="2" id="KW-0784">Thiamine biosynthesis</keyword>
<evidence type="ECO:0000256" key="3">
    <source>
        <dbReference type="ARBA" id="ARBA00023002"/>
    </source>
</evidence>
<keyword evidence="9" id="KW-1185">Reference proteome</keyword>
<gene>
    <name evidence="8" type="primary">thiO</name>
    <name evidence="8" type="ORF">V1634_03020</name>
</gene>
<reference evidence="8 9" key="1">
    <citation type="submission" date="2024-01" db="EMBL/GenBank/DDBJ databases">
        <title>Genome insights into Plantactinospora veratri sp. nov.</title>
        <authorList>
            <person name="Wang L."/>
        </authorList>
    </citation>
    <scope>NUCLEOTIDE SEQUENCE [LARGE SCALE GENOMIC DNA]</scope>
    <source>
        <strain evidence="8 9">NEAU-FHS4</strain>
    </source>
</reference>
<evidence type="ECO:0000256" key="6">
    <source>
        <dbReference type="SAM" id="MobiDB-lite"/>
    </source>
</evidence>
<evidence type="ECO:0000256" key="1">
    <source>
        <dbReference type="ARBA" id="ARBA00004948"/>
    </source>
</evidence>
<dbReference type="PANTHER" id="PTHR13847">
    <property type="entry name" value="SARCOSINE DEHYDROGENASE-RELATED"/>
    <property type="match status" value="1"/>
</dbReference>
<feature type="domain" description="FAD dependent oxidoreductase" evidence="7">
    <location>
        <begin position="31"/>
        <end position="362"/>
    </location>
</feature>
<evidence type="ECO:0000259" key="7">
    <source>
        <dbReference type="Pfam" id="PF01266"/>
    </source>
</evidence>
<dbReference type="InterPro" id="IPR006076">
    <property type="entry name" value="FAD-dep_OxRdtase"/>
</dbReference>
<evidence type="ECO:0000313" key="8">
    <source>
        <dbReference type="EMBL" id="MEE6305804.1"/>
    </source>
</evidence>
<evidence type="ECO:0000256" key="2">
    <source>
        <dbReference type="ARBA" id="ARBA00022977"/>
    </source>
</evidence>
<feature type="compositionally biased region" description="Low complexity" evidence="6">
    <location>
        <begin position="391"/>
        <end position="411"/>
    </location>
</feature>
<comment type="pathway">
    <text evidence="1">Cofactor biosynthesis; thiamine diphosphate biosynthesis.</text>
</comment>
<protein>
    <recommendedName>
        <fullName evidence="5">glycine oxidase</fullName>
        <ecNumber evidence="5">1.4.3.19</ecNumber>
    </recommendedName>
</protein>
<comment type="caution">
    <text evidence="8">The sequence shown here is derived from an EMBL/GenBank/DDBJ whole genome shotgun (WGS) entry which is preliminary data.</text>
</comment>
<accession>A0ABU7S7S3</accession>
<name>A0ABU7S7S3_9ACTN</name>
<dbReference type="GO" id="GO:0043799">
    <property type="term" value="F:glycine oxidase activity"/>
    <property type="evidence" value="ECO:0007669"/>
    <property type="project" value="UniProtKB-EC"/>
</dbReference>
<evidence type="ECO:0000256" key="5">
    <source>
        <dbReference type="ARBA" id="ARBA00050018"/>
    </source>
</evidence>
<dbReference type="SUPFAM" id="SSF51905">
    <property type="entry name" value="FAD/NAD(P)-binding domain"/>
    <property type="match status" value="1"/>
</dbReference>
<dbReference type="Pfam" id="PF01266">
    <property type="entry name" value="DAO"/>
    <property type="match status" value="1"/>
</dbReference>
<dbReference type="RefSeq" id="WP_331206179.1">
    <property type="nucleotide sequence ID" value="NZ_JAZGQL010000002.1"/>
</dbReference>
<evidence type="ECO:0000313" key="9">
    <source>
        <dbReference type="Proteomes" id="UP001339911"/>
    </source>
</evidence>
<keyword evidence="3 8" id="KW-0560">Oxidoreductase</keyword>
<dbReference type="NCBIfam" id="TIGR02352">
    <property type="entry name" value="thiamin_ThiO"/>
    <property type="match status" value="1"/>
</dbReference>
<sequence length="432" mass="44273">MVGKDRQAHVAAVGEDRQAHVPVVGGDRAADVAVVGGGPIGLAVAWRCAARGMRVSIHDAAPGSGASDVAAGMLAPVAESYFGERMLTGLLVESAARWPAFAAELAEATGLDLGYRTEGTLTVALTSDDLAEAERLWTYQRSLGLPVTPLRPAELRDREPLLATRLRGGALAASDHQVDPRRLVAALRVAVERAGVTVLPRPVRDLAELDAAATVVAAGCGTAALTGLPIRPVKGQVLRLRAPGGAAPGFRHVIRGHADGRHVYLVPRTDGEVVVGATVEERADLDVTAGAVLDLLRAATDVLPELAEYELVEARSGLRPGTPDNAPLLGPLPDRPEVVVAAGHFRHGIVLTPLTADLVADLLATGVPDPALAPLSPARFADPVPPGPTGLGRATPAGAAAGAAAEAVDGPVPGGRPGPDDGTTRVGRTRWS</sequence>
<dbReference type="SUPFAM" id="SSF54373">
    <property type="entry name" value="FAD-linked reductases, C-terminal domain"/>
    <property type="match status" value="1"/>
</dbReference>
<feature type="region of interest" description="Disordered" evidence="6">
    <location>
        <begin position="383"/>
        <end position="432"/>
    </location>
</feature>
<dbReference type="EMBL" id="JAZGQL010000002">
    <property type="protein sequence ID" value="MEE6305804.1"/>
    <property type="molecule type" value="Genomic_DNA"/>
</dbReference>
<dbReference type="InterPro" id="IPR036188">
    <property type="entry name" value="FAD/NAD-bd_sf"/>
</dbReference>
<dbReference type="Gene3D" id="3.50.50.60">
    <property type="entry name" value="FAD/NAD(P)-binding domain"/>
    <property type="match status" value="1"/>
</dbReference>
<dbReference type="EC" id="1.4.3.19" evidence="5"/>
<dbReference type="PANTHER" id="PTHR13847:SF289">
    <property type="entry name" value="GLYCINE OXIDASE"/>
    <property type="match status" value="1"/>
</dbReference>
<comment type="catalytic activity">
    <reaction evidence="4">
        <text>glycine + O2 + H2O = glyoxylate + H2O2 + NH4(+)</text>
        <dbReference type="Rhea" id="RHEA:11532"/>
        <dbReference type="ChEBI" id="CHEBI:15377"/>
        <dbReference type="ChEBI" id="CHEBI:15379"/>
        <dbReference type="ChEBI" id="CHEBI:16240"/>
        <dbReference type="ChEBI" id="CHEBI:28938"/>
        <dbReference type="ChEBI" id="CHEBI:36655"/>
        <dbReference type="ChEBI" id="CHEBI:57305"/>
        <dbReference type="EC" id="1.4.3.19"/>
    </reaction>
</comment>
<evidence type="ECO:0000256" key="4">
    <source>
        <dbReference type="ARBA" id="ARBA00049872"/>
    </source>
</evidence>